<dbReference type="AlphaFoldDB" id="A0A152A5V5"/>
<dbReference type="OrthoDB" id="264520at2759"/>
<comment type="caution">
    <text evidence="1">The sequence shown here is derived from an EMBL/GenBank/DDBJ whole genome shotgun (WGS) entry which is preliminary data.</text>
</comment>
<protein>
    <recommendedName>
        <fullName evidence="3">B box-type domain-containing protein</fullName>
    </recommendedName>
</protein>
<sequence>MSFVTKLFSSSSSSTPKECTADKHLKNPDLYCNQCKNTCCSKCFKSHSSHADKIVDIDQILSDSSVSNNIEGIIKFIDINKTKSIEIQQEFQSTIDTEYQEELLKITNYFKQLHDALHYREVDLKRELKSHYDENQEHFVTLTSALESNVHKCQEIISTLKDSNDNADVTIKKFNEFRLICIEAQKQLNITDNLFVPHKFKEAPVTEFDNLMGRNYIRSQLKGQQEKNQSIYMFYGTELKKFDLKTKKLELVPGISIPAGEKKLDSIWQSMCSTDKHLYIFSKAKWYKYEPESKVWSVKAMPMDNGGYQPVFYDGKKYIYILGGYINAVFHLNVHRFDITTEEFEMNFTTLNSGHQNTPFIINGDENQIYLCGGYHNKDTDALDIIDVEKKTVRTFRHFAPDGFPNLTSGCYIPFTDSIYMITREYLFFRFDMKEQKSYALSNPKGNSYYNRLLFDGDNTIYLISTKLKIMYEYNINTNVWSTTINDNFSPTSAYGSTLSPF</sequence>
<organism evidence="1 2">
    <name type="scientific">Tieghemostelium lacteum</name>
    <name type="common">Slime mold</name>
    <name type="synonym">Dictyostelium lacteum</name>
    <dbReference type="NCBI Taxonomy" id="361077"/>
    <lineage>
        <taxon>Eukaryota</taxon>
        <taxon>Amoebozoa</taxon>
        <taxon>Evosea</taxon>
        <taxon>Eumycetozoa</taxon>
        <taxon>Dictyostelia</taxon>
        <taxon>Dictyosteliales</taxon>
        <taxon>Raperosteliaceae</taxon>
        <taxon>Tieghemostelium</taxon>
    </lineage>
</organism>
<name>A0A152A5V5_TIELA</name>
<dbReference type="Gene3D" id="2.120.10.80">
    <property type="entry name" value="Kelch-type beta propeller"/>
    <property type="match status" value="1"/>
</dbReference>
<dbReference type="EMBL" id="LODT01000006">
    <property type="protein sequence ID" value="KYR01616.1"/>
    <property type="molecule type" value="Genomic_DNA"/>
</dbReference>
<reference evidence="1 2" key="1">
    <citation type="submission" date="2015-12" db="EMBL/GenBank/DDBJ databases">
        <title>Dictyostelia acquired genes for synthesis and detection of signals that induce cell-type specialization by lateral gene transfer from prokaryotes.</title>
        <authorList>
            <person name="Gloeckner G."/>
            <person name="Schaap P."/>
        </authorList>
    </citation>
    <scope>NUCLEOTIDE SEQUENCE [LARGE SCALE GENOMIC DNA]</scope>
    <source>
        <strain evidence="1 2">TK</strain>
    </source>
</reference>
<keyword evidence="2" id="KW-1185">Reference proteome</keyword>
<dbReference type="InterPro" id="IPR015915">
    <property type="entry name" value="Kelch-typ_b-propeller"/>
</dbReference>
<gene>
    <name evidence="1" type="ORF">DLAC_01616</name>
</gene>
<evidence type="ECO:0000313" key="2">
    <source>
        <dbReference type="Proteomes" id="UP000076078"/>
    </source>
</evidence>
<dbReference type="Proteomes" id="UP000076078">
    <property type="component" value="Unassembled WGS sequence"/>
</dbReference>
<dbReference type="SUPFAM" id="SSF117281">
    <property type="entry name" value="Kelch motif"/>
    <property type="match status" value="1"/>
</dbReference>
<proteinExistence type="predicted"/>
<dbReference type="FunCoup" id="A0A152A5V5">
    <property type="interactions" value="421"/>
</dbReference>
<evidence type="ECO:0008006" key="3">
    <source>
        <dbReference type="Google" id="ProtNLM"/>
    </source>
</evidence>
<dbReference type="STRING" id="361077.A0A152A5V5"/>
<evidence type="ECO:0000313" key="1">
    <source>
        <dbReference type="EMBL" id="KYR01616.1"/>
    </source>
</evidence>
<accession>A0A152A5V5</accession>
<dbReference type="InParanoid" id="A0A152A5V5"/>